<sequence>MTQASFARLMLLLAMALAVAALVKAPAPGAKPTFALTLSTPHINLSVSL</sequence>
<feature type="signal peptide" evidence="1">
    <location>
        <begin position="1"/>
        <end position="20"/>
    </location>
</feature>
<evidence type="ECO:0000313" key="3">
    <source>
        <dbReference type="Proteomes" id="UP000197290"/>
    </source>
</evidence>
<dbReference type="Proteomes" id="UP000197290">
    <property type="component" value="Unassembled WGS sequence"/>
</dbReference>
<dbReference type="AlphaFoldDB" id="A0A245ZMS7"/>
<dbReference type="EMBL" id="NBBI01000002">
    <property type="protein sequence ID" value="OWK31050.1"/>
    <property type="molecule type" value="Genomic_DNA"/>
</dbReference>
<evidence type="ECO:0000256" key="1">
    <source>
        <dbReference type="SAM" id="SignalP"/>
    </source>
</evidence>
<keyword evidence="1" id="KW-0732">Signal</keyword>
<evidence type="ECO:0000313" key="2">
    <source>
        <dbReference type="EMBL" id="OWK31050.1"/>
    </source>
</evidence>
<gene>
    <name evidence="2" type="ORF">SPDO_10550</name>
</gene>
<name>A0A245ZMS7_9SPHN</name>
<proteinExistence type="predicted"/>
<comment type="caution">
    <text evidence="2">The sequence shown here is derived from an EMBL/GenBank/DDBJ whole genome shotgun (WGS) entry which is preliminary data.</text>
</comment>
<keyword evidence="3" id="KW-1185">Reference proteome</keyword>
<dbReference type="RefSeq" id="WP_158212151.1">
    <property type="nucleotide sequence ID" value="NZ_NBBI01000002.1"/>
</dbReference>
<reference evidence="2 3" key="1">
    <citation type="submission" date="2017-03" db="EMBL/GenBank/DDBJ databases">
        <title>Genome sequence of Sphingomonas dokdonensis DSM 21029.</title>
        <authorList>
            <person name="Poehlein A."/>
            <person name="Wuebbeler J.H."/>
            <person name="Steinbuechel A."/>
            <person name="Daniel R."/>
        </authorList>
    </citation>
    <scope>NUCLEOTIDE SEQUENCE [LARGE SCALE GENOMIC DNA]</scope>
    <source>
        <strain evidence="2 3">DSM 21029</strain>
    </source>
</reference>
<accession>A0A245ZMS7</accession>
<feature type="chain" id="PRO_5012647907" evidence="1">
    <location>
        <begin position="21"/>
        <end position="49"/>
    </location>
</feature>
<protein>
    <submittedName>
        <fullName evidence="2">Uncharacterized protein</fullName>
    </submittedName>
</protein>
<organism evidence="2 3">
    <name type="scientific">Sphingomonas dokdonensis</name>
    <dbReference type="NCBI Taxonomy" id="344880"/>
    <lineage>
        <taxon>Bacteria</taxon>
        <taxon>Pseudomonadati</taxon>
        <taxon>Pseudomonadota</taxon>
        <taxon>Alphaproteobacteria</taxon>
        <taxon>Sphingomonadales</taxon>
        <taxon>Sphingomonadaceae</taxon>
        <taxon>Sphingomonas</taxon>
    </lineage>
</organism>